<dbReference type="EMBL" id="CAJVCH010057669">
    <property type="protein sequence ID" value="CAG7718984.1"/>
    <property type="molecule type" value="Genomic_DNA"/>
</dbReference>
<feature type="coiled-coil region" evidence="1">
    <location>
        <begin position="265"/>
        <end position="299"/>
    </location>
</feature>
<gene>
    <name evidence="3" type="ORF">AFUS01_LOCUS8334</name>
</gene>
<evidence type="ECO:0000256" key="2">
    <source>
        <dbReference type="SAM" id="Phobius"/>
    </source>
</evidence>
<keyword evidence="2" id="KW-1133">Transmembrane helix</keyword>
<organism evidence="3 4">
    <name type="scientific">Allacma fusca</name>
    <dbReference type="NCBI Taxonomy" id="39272"/>
    <lineage>
        <taxon>Eukaryota</taxon>
        <taxon>Metazoa</taxon>
        <taxon>Ecdysozoa</taxon>
        <taxon>Arthropoda</taxon>
        <taxon>Hexapoda</taxon>
        <taxon>Collembola</taxon>
        <taxon>Symphypleona</taxon>
        <taxon>Sminthuridae</taxon>
        <taxon>Allacma</taxon>
    </lineage>
</organism>
<dbReference type="AlphaFoldDB" id="A0A8J2NZL6"/>
<dbReference type="Proteomes" id="UP000708208">
    <property type="component" value="Unassembled WGS sequence"/>
</dbReference>
<keyword evidence="2" id="KW-0812">Transmembrane</keyword>
<keyword evidence="1" id="KW-0175">Coiled coil</keyword>
<evidence type="ECO:0000313" key="4">
    <source>
        <dbReference type="Proteomes" id="UP000708208"/>
    </source>
</evidence>
<proteinExistence type="predicted"/>
<accession>A0A8J2NZL6</accession>
<name>A0A8J2NZL6_9HEXA</name>
<sequence length="358" mass="41358">MGSSGRGVGSVGIIIGFHLILVLVTLGDHVSAGEKRPLTKEQRLAKFEEALEDIPDEDMVETILSELRTPTKYIANIMDFFNTTVRLEYNVLQMLKVDGTVKLKDTMDEVLKGISILNKRIKNYSSKTNTVVFEDFVEETQEEFQDLMNAFILQYNLVRGVIEEKHDYVKMEFQTLMKTSEEVSESWVSCKKLGLVLDEDKNYKTDEAYREHVENYERNGDIELEAIEALSDLQDIYDHTDTLVAELENKIAMEKIDGKKDKKFFKEYNEILAFHEKALEFIEENAEELSLIKTSLEVNLLYLKDLLKRAADKYTKEVDATDAYSSRVDKAEISYKKEIANLRLKKKYLISSNSRDEF</sequence>
<protein>
    <submittedName>
        <fullName evidence="3">Uncharacterized protein</fullName>
    </submittedName>
</protein>
<keyword evidence="4" id="KW-1185">Reference proteome</keyword>
<comment type="caution">
    <text evidence="3">The sequence shown here is derived from an EMBL/GenBank/DDBJ whole genome shotgun (WGS) entry which is preliminary data.</text>
</comment>
<evidence type="ECO:0000313" key="3">
    <source>
        <dbReference type="EMBL" id="CAG7718984.1"/>
    </source>
</evidence>
<keyword evidence="2" id="KW-0472">Membrane</keyword>
<reference evidence="3" key="1">
    <citation type="submission" date="2021-06" db="EMBL/GenBank/DDBJ databases">
        <authorList>
            <person name="Hodson N. C."/>
            <person name="Mongue J. A."/>
            <person name="Jaron S. K."/>
        </authorList>
    </citation>
    <scope>NUCLEOTIDE SEQUENCE</scope>
</reference>
<feature type="transmembrane region" description="Helical" evidence="2">
    <location>
        <begin position="6"/>
        <end position="26"/>
    </location>
</feature>
<evidence type="ECO:0000256" key="1">
    <source>
        <dbReference type="SAM" id="Coils"/>
    </source>
</evidence>